<keyword evidence="10 13" id="KW-0443">Lipid metabolism</keyword>
<comment type="caution">
    <text evidence="16">The sequence shown here is derived from an EMBL/GenBank/DDBJ whole genome shotgun (WGS) entry which is preliminary data.</text>
</comment>
<dbReference type="GO" id="GO:0010142">
    <property type="term" value="P:farnesyl diphosphate biosynthetic process, mevalonate pathway"/>
    <property type="evidence" value="ECO:0007669"/>
    <property type="project" value="TreeGrafter"/>
</dbReference>
<dbReference type="GO" id="GO:0005777">
    <property type="term" value="C:peroxisome"/>
    <property type="evidence" value="ECO:0007669"/>
    <property type="project" value="TreeGrafter"/>
</dbReference>
<evidence type="ECO:0000256" key="12">
    <source>
        <dbReference type="ARBA" id="ARBA00029326"/>
    </source>
</evidence>
<keyword evidence="9 13" id="KW-0752">Steroid biosynthesis</keyword>
<dbReference type="InterPro" id="IPR035102">
    <property type="entry name" value="Phosphomevalonate_kinase"/>
</dbReference>
<dbReference type="Gene3D" id="3.30.70.890">
    <property type="entry name" value="GHMP kinase, C-terminal domain"/>
    <property type="match status" value="1"/>
</dbReference>
<dbReference type="InterPro" id="IPR016005">
    <property type="entry name" value="Erg8"/>
</dbReference>
<accession>A0A8H7BN07</accession>
<evidence type="ECO:0000256" key="8">
    <source>
        <dbReference type="ARBA" id="ARBA00022840"/>
    </source>
</evidence>
<gene>
    <name evidence="16" type="primary">ERG8</name>
    <name evidence="16" type="ORF">EC973_002937</name>
</gene>
<dbReference type="GO" id="GO:0005524">
    <property type="term" value="F:ATP binding"/>
    <property type="evidence" value="ECO:0007669"/>
    <property type="project" value="UniProtKB-UniRule"/>
</dbReference>
<evidence type="ECO:0000256" key="6">
    <source>
        <dbReference type="ARBA" id="ARBA00022741"/>
    </source>
</evidence>
<dbReference type="Pfam" id="PF08544">
    <property type="entry name" value="GHMP_kinases_C"/>
    <property type="match status" value="1"/>
</dbReference>
<dbReference type="GO" id="GO:0006696">
    <property type="term" value="P:ergosterol biosynthetic process"/>
    <property type="evidence" value="ECO:0007669"/>
    <property type="project" value="TreeGrafter"/>
</dbReference>
<evidence type="ECO:0000256" key="7">
    <source>
        <dbReference type="ARBA" id="ARBA00022777"/>
    </source>
</evidence>
<comment type="catalytic activity">
    <reaction evidence="12">
        <text>(R)-5-phosphomevalonate + ATP = (R)-5-diphosphomevalonate + ADP</text>
        <dbReference type="Rhea" id="RHEA:16341"/>
        <dbReference type="ChEBI" id="CHEBI:30616"/>
        <dbReference type="ChEBI" id="CHEBI:57557"/>
        <dbReference type="ChEBI" id="CHEBI:58146"/>
        <dbReference type="ChEBI" id="CHEBI:456216"/>
        <dbReference type="EC" id="2.7.4.2"/>
    </reaction>
    <physiologicalReaction direction="left-to-right" evidence="12">
        <dbReference type="Rhea" id="RHEA:16342"/>
    </physiologicalReaction>
</comment>
<dbReference type="NCBIfam" id="TIGR01219">
    <property type="entry name" value="Pmev_kin_ERG8"/>
    <property type="match status" value="1"/>
</dbReference>
<comment type="pathway">
    <text evidence="1 13">Isoprenoid biosynthesis; isopentenyl diphosphate biosynthesis via mevalonate pathway; isopentenyl diphosphate from (R)-mevalonate: step 2/3.</text>
</comment>
<evidence type="ECO:0000256" key="3">
    <source>
        <dbReference type="ARBA" id="ARBA00012958"/>
    </source>
</evidence>
<dbReference type="PANTHER" id="PTHR31814:SF2">
    <property type="entry name" value="PHOSPHOMEVALONATE KINASE"/>
    <property type="match status" value="1"/>
</dbReference>
<dbReference type="InterPro" id="IPR013750">
    <property type="entry name" value="GHMP_kinase_C_dom"/>
</dbReference>
<evidence type="ECO:0000256" key="4">
    <source>
        <dbReference type="ARBA" id="ARBA00022516"/>
    </source>
</evidence>
<dbReference type="EMBL" id="JABAYA010000187">
    <property type="protein sequence ID" value="KAF7722584.1"/>
    <property type="molecule type" value="Genomic_DNA"/>
</dbReference>
<evidence type="ECO:0000256" key="1">
    <source>
        <dbReference type="ARBA" id="ARBA00005017"/>
    </source>
</evidence>
<feature type="domain" description="GHMP kinase N-terminal" evidence="14">
    <location>
        <begin position="163"/>
        <end position="227"/>
    </location>
</feature>
<evidence type="ECO:0000256" key="11">
    <source>
        <dbReference type="ARBA" id="ARBA00023221"/>
    </source>
</evidence>
<keyword evidence="5 13" id="KW-0808">Transferase</keyword>
<reference evidence="16" key="1">
    <citation type="submission" date="2020-01" db="EMBL/GenBank/DDBJ databases">
        <title>Genome Sequencing of Three Apophysomyces-Like Fungal Strains Confirms a Novel Fungal Genus in the Mucoromycota with divergent Burkholderia-like Endosymbiotic Bacteria.</title>
        <authorList>
            <person name="Stajich J.E."/>
            <person name="Macias A.M."/>
            <person name="Carter-House D."/>
            <person name="Lovett B."/>
            <person name="Kasson L.R."/>
            <person name="Berry K."/>
            <person name="Grigoriev I."/>
            <person name="Chang Y."/>
            <person name="Spatafora J."/>
            <person name="Kasson M.T."/>
        </authorList>
    </citation>
    <scope>NUCLEOTIDE SEQUENCE</scope>
    <source>
        <strain evidence="16">NRRL A-21654</strain>
    </source>
</reference>
<evidence type="ECO:0000313" key="17">
    <source>
        <dbReference type="Proteomes" id="UP000605846"/>
    </source>
</evidence>
<dbReference type="Proteomes" id="UP000605846">
    <property type="component" value="Unassembled WGS sequence"/>
</dbReference>
<keyword evidence="7 13" id="KW-0418">Kinase</keyword>
<evidence type="ECO:0000259" key="14">
    <source>
        <dbReference type="Pfam" id="PF00288"/>
    </source>
</evidence>
<dbReference type="SUPFAM" id="SSF54211">
    <property type="entry name" value="Ribosomal protein S5 domain 2-like"/>
    <property type="match status" value="1"/>
</dbReference>
<organism evidence="16 17">
    <name type="scientific">Apophysomyces ossiformis</name>
    <dbReference type="NCBI Taxonomy" id="679940"/>
    <lineage>
        <taxon>Eukaryota</taxon>
        <taxon>Fungi</taxon>
        <taxon>Fungi incertae sedis</taxon>
        <taxon>Mucoromycota</taxon>
        <taxon>Mucoromycotina</taxon>
        <taxon>Mucoromycetes</taxon>
        <taxon>Mucorales</taxon>
        <taxon>Mucorineae</taxon>
        <taxon>Mucoraceae</taxon>
        <taxon>Apophysomyces</taxon>
    </lineage>
</organism>
<evidence type="ECO:0000256" key="9">
    <source>
        <dbReference type="ARBA" id="ARBA00022955"/>
    </source>
</evidence>
<dbReference type="GO" id="GO:0004631">
    <property type="term" value="F:phosphomevalonate kinase activity"/>
    <property type="evidence" value="ECO:0007669"/>
    <property type="project" value="UniProtKB-UniRule"/>
</dbReference>
<evidence type="ECO:0000256" key="13">
    <source>
        <dbReference type="PIRNR" id="PIRNR017288"/>
    </source>
</evidence>
<dbReference type="AlphaFoldDB" id="A0A8H7BN07"/>
<keyword evidence="11 13" id="KW-0753">Steroid metabolism</keyword>
<evidence type="ECO:0000313" key="16">
    <source>
        <dbReference type="EMBL" id="KAF7722584.1"/>
    </source>
</evidence>
<dbReference type="PANTHER" id="PTHR31814">
    <property type="match status" value="1"/>
</dbReference>
<keyword evidence="17" id="KW-1185">Reference proteome</keyword>
<evidence type="ECO:0000259" key="15">
    <source>
        <dbReference type="Pfam" id="PF08544"/>
    </source>
</evidence>
<dbReference type="UniPathway" id="UPA00057">
    <property type="reaction ID" value="UER00099"/>
</dbReference>
<dbReference type="GO" id="GO:0019287">
    <property type="term" value="P:isopentenyl diphosphate biosynthetic process, mevalonate pathway"/>
    <property type="evidence" value="ECO:0007669"/>
    <property type="project" value="UniProtKB-UniRule"/>
</dbReference>
<dbReference type="Pfam" id="PF00288">
    <property type="entry name" value="GHMP_kinases_N"/>
    <property type="match status" value="1"/>
</dbReference>
<dbReference type="InterPro" id="IPR006204">
    <property type="entry name" value="GHMP_kinase_N_dom"/>
</dbReference>
<evidence type="ECO:0000256" key="10">
    <source>
        <dbReference type="ARBA" id="ARBA00023098"/>
    </source>
</evidence>
<feature type="domain" description="GHMP kinase C-terminal" evidence="15">
    <location>
        <begin position="369"/>
        <end position="443"/>
    </location>
</feature>
<proteinExistence type="inferred from homology"/>
<name>A0A8H7BN07_9FUNG</name>
<evidence type="ECO:0000256" key="2">
    <source>
        <dbReference type="ARBA" id="ARBA00006495"/>
    </source>
</evidence>
<evidence type="ECO:0000256" key="5">
    <source>
        <dbReference type="ARBA" id="ARBA00022679"/>
    </source>
</evidence>
<dbReference type="OrthoDB" id="10262935at2759"/>
<dbReference type="PIRSF" id="PIRSF017288">
    <property type="entry name" value="PMK_GHMP_euk"/>
    <property type="match status" value="1"/>
</dbReference>
<comment type="similarity">
    <text evidence="2 13">Belongs to the GHMP kinase family. Mevalonate kinase subfamily.</text>
</comment>
<keyword evidence="6" id="KW-0547">Nucleotide-binding</keyword>
<sequence length="477" mass="52211">MVQNYTIASAPGKVLLTGGYLVLEPTYSGLVVSTSARFYTAIRTTDSNAGLIEVHSPQFDDATWSYSASIAQDTLAFSALPTDSRNKFVETCLFFCLTLLLEQKGAEDFKQCLQKGLVITIVGDNDFYSQRAQLQEKKLPNDAASLESLDPFCKTHATLQTVHKTGLGSSAALITSLVAALFLHFGGVSSMQDTKDRLLIHNVAQFVHCFAQGKVGSGFDVSSAVWGSHHYRRFDPAILASVMDEHVDPKLLLETLSSDNKSWDNKVVPFQLPSGFELMLADIDAGSHTPTLVSKALSWRKSKPQEANALWEELGAFNSKVEQDLRELEAIHTNDPTSYEQAIHQCAQLKATEWSSITNPSDAIQKFVKLVNDFSRVRDLLRKMSVLSDVPIEPEEQTRLLDACMEVEGTIMAGVPGAGGYDAIFCIVLSNEAKQKVRRVWSKWTELSTGPLLAREDSKGVTSVASDAVAGLLNVLV</sequence>
<keyword evidence="8" id="KW-0067">ATP-binding</keyword>
<dbReference type="InterPro" id="IPR036554">
    <property type="entry name" value="GHMP_kinase_C_sf"/>
</dbReference>
<dbReference type="Gene3D" id="3.30.230.10">
    <property type="match status" value="1"/>
</dbReference>
<dbReference type="EC" id="2.7.4.2" evidence="3 13"/>
<dbReference type="InterPro" id="IPR014721">
    <property type="entry name" value="Ribsml_uS5_D2-typ_fold_subgr"/>
</dbReference>
<dbReference type="InterPro" id="IPR020568">
    <property type="entry name" value="Ribosomal_Su5_D2-typ_SF"/>
</dbReference>
<protein>
    <recommendedName>
        <fullName evidence="3 13">Phosphomevalonate kinase</fullName>
        <ecNumber evidence="3 13">2.7.4.2</ecNumber>
    </recommendedName>
</protein>
<keyword evidence="4 13" id="KW-0444">Lipid biosynthesis</keyword>